<name>A0AAU9LGI4_9ASTR</name>
<dbReference type="EMBL" id="CAKMRJ010000001">
    <property type="protein sequence ID" value="CAH1414669.1"/>
    <property type="molecule type" value="Genomic_DNA"/>
</dbReference>
<protein>
    <submittedName>
        <fullName evidence="1">Uncharacterized protein</fullName>
    </submittedName>
</protein>
<gene>
    <name evidence="1" type="ORF">LVIROSA_LOCUS2574</name>
</gene>
<accession>A0AAU9LGI4</accession>
<proteinExistence type="predicted"/>
<sequence>MVTMKLTGQGWNRYSVCPNIRIRLNMLQTEQRHGRRFLVAYAKRKVTTRLATCSQVIGPSKRNGTKKQKIITTQESVNITKGGGDDEVMVNAGDALETTGQEEKMVGVNGRAEGVKVNARVRQVQHVRPPNKRKKSERIIKMKLAKNMGGEGSSRATAMDLD</sequence>
<evidence type="ECO:0000313" key="2">
    <source>
        <dbReference type="Proteomes" id="UP001157418"/>
    </source>
</evidence>
<reference evidence="1 2" key="1">
    <citation type="submission" date="2022-01" db="EMBL/GenBank/DDBJ databases">
        <authorList>
            <person name="Xiong W."/>
            <person name="Schranz E."/>
        </authorList>
    </citation>
    <scope>NUCLEOTIDE SEQUENCE [LARGE SCALE GENOMIC DNA]</scope>
</reference>
<organism evidence="1 2">
    <name type="scientific">Lactuca virosa</name>
    <dbReference type="NCBI Taxonomy" id="75947"/>
    <lineage>
        <taxon>Eukaryota</taxon>
        <taxon>Viridiplantae</taxon>
        <taxon>Streptophyta</taxon>
        <taxon>Embryophyta</taxon>
        <taxon>Tracheophyta</taxon>
        <taxon>Spermatophyta</taxon>
        <taxon>Magnoliopsida</taxon>
        <taxon>eudicotyledons</taxon>
        <taxon>Gunneridae</taxon>
        <taxon>Pentapetalae</taxon>
        <taxon>asterids</taxon>
        <taxon>campanulids</taxon>
        <taxon>Asterales</taxon>
        <taxon>Asteraceae</taxon>
        <taxon>Cichorioideae</taxon>
        <taxon>Cichorieae</taxon>
        <taxon>Lactucinae</taxon>
        <taxon>Lactuca</taxon>
    </lineage>
</organism>
<keyword evidence="2" id="KW-1185">Reference proteome</keyword>
<comment type="caution">
    <text evidence="1">The sequence shown here is derived from an EMBL/GenBank/DDBJ whole genome shotgun (WGS) entry which is preliminary data.</text>
</comment>
<evidence type="ECO:0000313" key="1">
    <source>
        <dbReference type="EMBL" id="CAH1414669.1"/>
    </source>
</evidence>
<dbReference type="AlphaFoldDB" id="A0AAU9LGI4"/>
<dbReference type="Proteomes" id="UP001157418">
    <property type="component" value="Unassembled WGS sequence"/>
</dbReference>